<keyword evidence="3" id="KW-1185">Reference proteome</keyword>
<reference evidence="2 3" key="1">
    <citation type="submission" date="2024-07" db="EMBL/GenBank/DDBJ databases">
        <title>Chromosome-level genome assembly of the water stick insect Ranatra chinensis (Heteroptera: Nepidae).</title>
        <authorList>
            <person name="Liu X."/>
        </authorList>
    </citation>
    <scope>NUCLEOTIDE SEQUENCE [LARGE SCALE GENOMIC DNA]</scope>
    <source>
        <strain evidence="2">Cailab_2021Rc</strain>
        <tissue evidence="2">Muscle</tissue>
    </source>
</reference>
<sequence length="124" mass="14640">MEEVKVYSERIAANLGCFHDEGYRDDATVSLRYGLAWNKKYFTEDRGSILCWLERLNRCPKDEEEAGRLAEYARYLNHVIANGRIHYPFTDPPPCRKLPPLQEYFRVTISSFDVLHHAHDGHRW</sequence>
<protein>
    <recommendedName>
        <fullName evidence="1">DUF4485 domain-containing protein</fullName>
    </recommendedName>
</protein>
<organism evidence="2 3">
    <name type="scientific">Ranatra chinensis</name>
    <dbReference type="NCBI Taxonomy" id="642074"/>
    <lineage>
        <taxon>Eukaryota</taxon>
        <taxon>Metazoa</taxon>
        <taxon>Ecdysozoa</taxon>
        <taxon>Arthropoda</taxon>
        <taxon>Hexapoda</taxon>
        <taxon>Insecta</taxon>
        <taxon>Pterygota</taxon>
        <taxon>Neoptera</taxon>
        <taxon>Paraneoptera</taxon>
        <taxon>Hemiptera</taxon>
        <taxon>Heteroptera</taxon>
        <taxon>Panheteroptera</taxon>
        <taxon>Nepomorpha</taxon>
        <taxon>Nepidae</taxon>
        <taxon>Ranatrinae</taxon>
        <taxon>Ranatra</taxon>
    </lineage>
</organism>
<dbReference type="InterPro" id="IPR027831">
    <property type="entry name" value="DUF4485"/>
</dbReference>
<evidence type="ECO:0000313" key="3">
    <source>
        <dbReference type="Proteomes" id="UP001558652"/>
    </source>
</evidence>
<dbReference type="Proteomes" id="UP001558652">
    <property type="component" value="Unassembled WGS sequence"/>
</dbReference>
<evidence type="ECO:0000259" key="1">
    <source>
        <dbReference type="Pfam" id="PF14846"/>
    </source>
</evidence>
<dbReference type="EMBL" id="JBFDAA010000018">
    <property type="protein sequence ID" value="KAL1116143.1"/>
    <property type="molecule type" value="Genomic_DNA"/>
</dbReference>
<accession>A0ABD0YD00</accession>
<feature type="domain" description="DUF4485" evidence="1">
    <location>
        <begin position="44"/>
        <end position="104"/>
    </location>
</feature>
<proteinExistence type="predicted"/>
<dbReference type="AlphaFoldDB" id="A0ABD0YD00"/>
<name>A0ABD0YD00_9HEMI</name>
<comment type="caution">
    <text evidence="2">The sequence shown here is derived from an EMBL/GenBank/DDBJ whole genome shotgun (WGS) entry which is preliminary data.</text>
</comment>
<evidence type="ECO:0000313" key="2">
    <source>
        <dbReference type="EMBL" id="KAL1116143.1"/>
    </source>
</evidence>
<gene>
    <name evidence="2" type="ORF">AAG570_005638</name>
</gene>
<dbReference type="Pfam" id="PF14846">
    <property type="entry name" value="DUF4485"/>
    <property type="match status" value="1"/>
</dbReference>